<gene>
    <name evidence="8" type="ORF">LRAMOSA00772</name>
</gene>
<comment type="subcellular location">
    <subcellularLocation>
        <location evidence="1">Endomembrane system</location>
    </subcellularLocation>
</comment>
<dbReference type="PANTHER" id="PTHR31679">
    <property type="entry name" value="PEROXISOMAL MEMBRANE PROTEIN PEX30-RELATED"/>
    <property type="match status" value="1"/>
</dbReference>
<sequence>MSLSPSTSDHNQHDDTILSTETLDALKPYIHALVTITRLLRWKPYNNDKSSPTSIMILVITAWSTLFYHHQIVLSLVAPIFIFYLTTAQSTTTTNTTTTPTAEQRRHVNNDDDHVFVNELLELVQLLPTTTQSLKLYSKRQRDNVMMILMAYLAWVYVLYSERLGQVVWMIGCICFMWCSPWITQLRNIIYARRQAAIAASSSAQTMSSTAASQQHPKKPELDRLYCFCIYQHQRWWLHTGWSSSLMLPQDRPVWSDEYLEPTPSVDEFSLPPPIGDQCWVWTDPAWKIDNAFDNNTGWEYGSWDWDTWSSKPSYKTFTRRKKWIRCARLVTPPSRSSSHHQLIHDNSTTTCNSSSDTQSDCSTYSSSSTSTTLLSASPPSLSFSPKPRPSSLLTHRTLSSVSTILTQC</sequence>
<dbReference type="OrthoDB" id="5586090at2759"/>
<evidence type="ECO:0000259" key="7">
    <source>
        <dbReference type="Pfam" id="PF06398"/>
    </source>
</evidence>
<keyword evidence="3 6" id="KW-1133">Transmembrane helix</keyword>
<feature type="transmembrane region" description="Helical" evidence="6">
    <location>
        <begin position="55"/>
        <end position="85"/>
    </location>
</feature>
<dbReference type="EMBL" id="LK023313">
    <property type="protein sequence ID" value="CDS03370.1"/>
    <property type="molecule type" value="Genomic_DNA"/>
</dbReference>
<reference evidence="8" key="1">
    <citation type="journal article" date="2014" name="Genome Announc.">
        <title>De novo whole-genome sequence and genome annotation of Lichtheimia ramosa.</title>
        <authorList>
            <person name="Linde J."/>
            <person name="Schwartze V."/>
            <person name="Binder U."/>
            <person name="Lass-Florl C."/>
            <person name="Voigt K."/>
            <person name="Horn F."/>
        </authorList>
    </citation>
    <scope>NUCLEOTIDE SEQUENCE</scope>
    <source>
        <strain evidence="8">JMRC FSU:6197</strain>
    </source>
</reference>
<protein>
    <recommendedName>
        <fullName evidence="7">TECPR1-like DysF domain-containing protein</fullName>
    </recommendedName>
</protein>
<accession>A0A077W9A1</accession>
<dbReference type="PANTHER" id="PTHR31679:SF2">
    <property type="entry name" value="PEROXISOMAL MEMBRANE PROTEIN PEX30-RELATED"/>
    <property type="match status" value="1"/>
</dbReference>
<evidence type="ECO:0000256" key="4">
    <source>
        <dbReference type="ARBA" id="ARBA00023136"/>
    </source>
</evidence>
<evidence type="ECO:0000256" key="3">
    <source>
        <dbReference type="ARBA" id="ARBA00022989"/>
    </source>
</evidence>
<name>A0A077W9A1_9FUNG</name>
<keyword evidence="2 6" id="KW-0812">Transmembrane</keyword>
<dbReference type="GO" id="GO:0005778">
    <property type="term" value="C:peroxisomal membrane"/>
    <property type="evidence" value="ECO:0007669"/>
    <property type="project" value="UniProtKB-ARBA"/>
</dbReference>
<feature type="compositionally biased region" description="Polar residues" evidence="5">
    <location>
        <begin position="334"/>
        <end position="347"/>
    </location>
</feature>
<dbReference type="GO" id="GO:0007031">
    <property type="term" value="P:peroxisome organization"/>
    <property type="evidence" value="ECO:0007669"/>
    <property type="project" value="TreeGrafter"/>
</dbReference>
<proteinExistence type="predicted"/>
<dbReference type="GO" id="GO:0012505">
    <property type="term" value="C:endomembrane system"/>
    <property type="evidence" value="ECO:0007669"/>
    <property type="project" value="UniProtKB-SubCell"/>
</dbReference>
<keyword evidence="4 6" id="KW-0472">Membrane</keyword>
<feature type="domain" description="TECPR1-like DysF" evidence="7">
    <location>
        <begin position="21"/>
        <end position="326"/>
    </location>
</feature>
<dbReference type="AlphaFoldDB" id="A0A077W9A1"/>
<dbReference type="InterPro" id="IPR052646">
    <property type="entry name" value="Peroxisomal_PEX28-32"/>
</dbReference>
<evidence type="ECO:0000256" key="2">
    <source>
        <dbReference type="ARBA" id="ARBA00022692"/>
    </source>
</evidence>
<evidence type="ECO:0000256" key="6">
    <source>
        <dbReference type="SAM" id="Phobius"/>
    </source>
</evidence>
<evidence type="ECO:0000256" key="1">
    <source>
        <dbReference type="ARBA" id="ARBA00004308"/>
    </source>
</evidence>
<feature type="region of interest" description="Disordered" evidence="5">
    <location>
        <begin position="374"/>
        <end position="393"/>
    </location>
</feature>
<evidence type="ECO:0000256" key="5">
    <source>
        <dbReference type="SAM" id="MobiDB-lite"/>
    </source>
</evidence>
<dbReference type="Pfam" id="PF06398">
    <property type="entry name" value="Pex24p"/>
    <property type="match status" value="1"/>
</dbReference>
<feature type="compositionally biased region" description="Low complexity" evidence="5">
    <location>
        <begin position="348"/>
        <end position="359"/>
    </location>
</feature>
<evidence type="ECO:0000313" key="8">
    <source>
        <dbReference type="EMBL" id="CDS03370.1"/>
    </source>
</evidence>
<feature type="transmembrane region" description="Helical" evidence="6">
    <location>
        <begin position="144"/>
        <end position="160"/>
    </location>
</feature>
<dbReference type="InterPro" id="IPR010482">
    <property type="entry name" value="TECPR1-like_DysF"/>
</dbReference>
<feature type="region of interest" description="Disordered" evidence="5">
    <location>
        <begin position="333"/>
        <end position="359"/>
    </location>
</feature>
<organism evidence="8">
    <name type="scientific">Lichtheimia ramosa</name>
    <dbReference type="NCBI Taxonomy" id="688394"/>
    <lineage>
        <taxon>Eukaryota</taxon>
        <taxon>Fungi</taxon>
        <taxon>Fungi incertae sedis</taxon>
        <taxon>Mucoromycota</taxon>
        <taxon>Mucoromycotina</taxon>
        <taxon>Mucoromycetes</taxon>
        <taxon>Mucorales</taxon>
        <taxon>Lichtheimiaceae</taxon>
        <taxon>Lichtheimia</taxon>
    </lineage>
</organism>
<feature type="transmembrane region" description="Helical" evidence="6">
    <location>
        <begin position="166"/>
        <end position="184"/>
    </location>
</feature>